<evidence type="ECO:0000256" key="4">
    <source>
        <dbReference type="ARBA" id="ARBA00022989"/>
    </source>
</evidence>
<proteinExistence type="predicted"/>
<dbReference type="GO" id="GO:0015920">
    <property type="term" value="P:lipopolysaccharide transport"/>
    <property type="evidence" value="ECO:0007669"/>
    <property type="project" value="TreeGrafter"/>
</dbReference>
<dbReference type="PANTHER" id="PTHR33529:SF6">
    <property type="entry name" value="YJGP_YJGQ FAMILY PERMEASE"/>
    <property type="match status" value="1"/>
</dbReference>
<evidence type="ECO:0000313" key="7">
    <source>
        <dbReference type="EMBL" id="QED23925.1"/>
    </source>
</evidence>
<dbReference type="GO" id="GO:0043190">
    <property type="term" value="C:ATP-binding cassette (ABC) transporter complex"/>
    <property type="evidence" value="ECO:0007669"/>
    <property type="project" value="TreeGrafter"/>
</dbReference>
<evidence type="ECO:0000256" key="3">
    <source>
        <dbReference type="ARBA" id="ARBA00022692"/>
    </source>
</evidence>
<feature type="transmembrane region" description="Helical" evidence="6">
    <location>
        <begin position="279"/>
        <end position="297"/>
    </location>
</feature>
<sequence>MKIIDKYIQNKIIRNFAIIYMGFIGLMFIIQTLRLLKYIPASAIKVSYVIIFGGLLIPGSLTLVNGIISAIIIYTSYSSMLASNEIIAMKSSGFSQKTIITPAIKFVSLNFTIFSIISCFIHPIANRTFDKMILDIKDGYVLSILKAGEVTHFQNTAISYDDIEGDKMTNFTILQTSHLEDKKQYYALFAKYAKVENSIHGAYLILEDANISKINIDINNPLNVEKNTNKSSMTRIKMSAIMQKAQQDGKINEQSVTITELIANKEIFSNYKREINKRILLPYYAIFPSIIIAIGLASIKSNRMKNNKTIILTLTFAVMLIFITFMITKIAKYTSLNALIMQYSFPVITLGLFAAINNPQWITRKSSRLLPSQANLL</sequence>
<accession>A0A5B8XGF2</accession>
<evidence type="ECO:0000313" key="8">
    <source>
        <dbReference type="Proteomes" id="UP000321934"/>
    </source>
</evidence>
<feature type="transmembrane region" description="Helical" evidence="6">
    <location>
        <begin position="12"/>
        <end position="30"/>
    </location>
</feature>
<dbReference type="RefSeq" id="WP_146821429.1">
    <property type="nucleotide sequence ID" value="NZ_CP029077.1"/>
</dbReference>
<feature type="transmembrane region" description="Helical" evidence="6">
    <location>
        <begin position="309"/>
        <end position="328"/>
    </location>
</feature>
<dbReference type="InterPro" id="IPR005495">
    <property type="entry name" value="LptG/LptF_permease"/>
</dbReference>
<dbReference type="AlphaFoldDB" id="A0A5B8XGF2"/>
<dbReference type="PANTHER" id="PTHR33529">
    <property type="entry name" value="SLR0882 PROTEIN-RELATED"/>
    <property type="match status" value="1"/>
</dbReference>
<evidence type="ECO:0000256" key="2">
    <source>
        <dbReference type="ARBA" id="ARBA00022475"/>
    </source>
</evidence>
<keyword evidence="8" id="KW-1185">Reference proteome</keyword>
<organism evidence="7 8">
    <name type="scientific">Candidatus Deianiraea vastatrix</name>
    <dbReference type="NCBI Taxonomy" id="2163644"/>
    <lineage>
        <taxon>Bacteria</taxon>
        <taxon>Pseudomonadati</taxon>
        <taxon>Pseudomonadota</taxon>
        <taxon>Alphaproteobacteria</taxon>
        <taxon>Rickettsiales</taxon>
        <taxon>Candidatus Deianiraeaceae</taxon>
        <taxon>Candidatus Deianiraea</taxon>
    </lineage>
</organism>
<name>A0A5B8XGF2_9RICK</name>
<keyword evidence="4 6" id="KW-1133">Transmembrane helix</keyword>
<keyword evidence="5 6" id="KW-0472">Membrane</keyword>
<gene>
    <name evidence="7" type="ORF">Deia_01144</name>
</gene>
<dbReference type="Proteomes" id="UP000321934">
    <property type="component" value="Chromosome"/>
</dbReference>
<dbReference type="OrthoDB" id="8477889at2"/>
<evidence type="ECO:0000256" key="6">
    <source>
        <dbReference type="SAM" id="Phobius"/>
    </source>
</evidence>
<dbReference type="Pfam" id="PF03739">
    <property type="entry name" value="LptF_LptG"/>
    <property type="match status" value="1"/>
</dbReference>
<comment type="subcellular location">
    <subcellularLocation>
        <location evidence="1">Cell membrane</location>
        <topology evidence="1">Multi-pass membrane protein</topology>
    </subcellularLocation>
</comment>
<keyword evidence="3 6" id="KW-0812">Transmembrane</keyword>
<evidence type="ECO:0000256" key="1">
    <source>
        <dbReference type="ARBA" id="ARBA00004651"/>
    </source>
</evidence>
<dbReference type="EMBL" id="CP029077">
    <property type="protein sequence ID" value="QED23925.1"/>
    <property type="molecule type" value="Genomic_DNA"/>
</dbReference>
<feature type="transmembrane region" description="Helical" evidence="6">
    <location>
        <begin position="98"/>
        <end position="125"/>
    </location>
</feature>
<keyword evidence="2" id="KW-1003">Cell membrane</keyword>
<evidence type="ECO:0000256" key="5">
    <source>
        <dbReference type="ARBA" id="ARBA00023136"/>
    </source>
</evidence>
<reference evidence="7 8" key="1">
    <citation type="journal article" date="2019" name="ISME J.">
        <title>Deianiraea, an extracellular bacterium associated with the ciliate Paramecium, suggests an alternative scenario for the evolution of Rickettsiales.</title>
        <authorList>
            <person name="Castelli M."/>
            <person name="Sabaneyeva E."/>
            <person name="Lanzoni O."/>
            <person name="Lebedeva N."/>
            <person name="Floriano A.M."/>
            <person name="Gaiarsa S."/>
            <person name="Benken K."/>
            <person name="Modeo L."/>
            <person name="Bandi C."/>
            <person name="Potekhin A."/>
            <person name="Sassera D."/>
            <person name="Petroni G."/>
        </authorList>
    </citation>
    <scope>NUCLEOTIDE SEQUENCE [LARGE SCALE GENOMIC DNA]</scope>
    <source>
        <strain evidence="7">CyL4-1</strain>
    </source>
</reference>
<feature type="transmembrane region" description="Helical" evidence="6">
    <location>
        <begin position="340"/>
        <end position="358"/>
    </location>
</feature>
<protein>
    <submittedName>
        <fullName evidence="7">ABC transporter permease</fullName>
    </submittedName>
</protein>